<proteinExistence type="inferred from homology"/>
<comment type="caution">
    <text evidence="2">The sequence shown here is derived from an EMBL/GenBank/DDBJ whole genome shotgun (WGS) entry which is preliminary data.</text>
</comment>
<dbReference type="OrthoDB" id="7065534at2"/>
<protein>
    <recommendedName>
        <fullName evidence="4">CbrC family protein</fullName>
    </recommendedName>
</protein>
<reference evidence="2 3" key="1">
    <citation type="submission" date="2016-09" db="EMBL/GenBank/DDBJ databases">
        <title>Draft genome sequence of the soil isolate, Lysinibacillus fusiformis M5, a potential hypoxanthine producer.</title>
        <authorList>
            <person name="Gallegos-Monterrosa R."/>
            <person name="Maroti G."/>
            <person name="Balint B."/>
            <person name="Kovacs A.T."/>
        </authorList>
    </citation>
    <scope>NUCLEOTIDE SEQUENCE [LARGE SCALE GENOMIC DNA]</scope>
    <source>
        <strain evidence="2 3">M5</strain>
    </source>
</reference>
<dbReference type="EMBL" id="MECQ01000001">
    <property type="protein sequence ID" value="ODV56784.1"/>
    <property type="molecule type" value="Genomic_DNA"/>
</dbReference>
<dbReference type="Pfam" id="PF03691">
    <property type="entry name" value="UPF0167"/>
    <property type="match status" value="1"/>
</dbReference>
<name>A0A1E4R8J7_9BACI</name>
<evidence type="ECO:0000256" key="1">
    <source>
        <dbReference type="ARBA" id="ARBA00008525"/>
    </source>
</evidence>
<gene>
    <name evidence="2" type="ORF">BG258_13215</name>
</gene>
<dbReference type="InterPro" id="IPR005363">
    <property type="entry name" value="UPF0167"/>
</dbReference>
<evidence type="ECO:0000313" key="2">
    <source>
        <dbReference type="EMBL" id="ODV56784.1"/>
    </source>
</evidence>
<sequence>MTIAEEWQELRNNFNPSQPITVNRLHIFKEQLKNGPQTQEALRILVEVYCLLRMYPEAYRLFTAIMNSDDKKDRKKLGTLQTYINQPNSVVPLMPQKIRDQRSIQTFIPTFKYLPKPLESKIFETDEIVVCDCCQQEVDVYYTGGIYAIEDVDYLCPSCIHSGEAARKYDGSYQQDLIHDEHISNPTLAEEVLYRTPGYVSWQGNNWVAHCSDYCAFIGYVGWSDIVELGIDDQFDNYTGFSLEELSASLMNNGHHQGYLFQCLECDRYVLYSDFS</sequence>
<dbReference type="Proteomes" id="UP000094784">
    <property type="component" value="Unassembled WGS sequence"/>
</dbReference>
<organism evidence="2 3">
    <name type="scientific">Lysinibacillus fusiformis</name>
    <dbReference type="NCBI Taxonomy" id="28031"/>
    <lineage>
        <taxon>Bacteria</taxon>
        <taxon>Bacillati</taxon>
        <taxon>Bacillota</taxon>
        <taxon>Bacilli</taxon>
        <taxon>Bacillales</taxon>
        <taxon>Bacillaceae</taxon>
        <taxon>Lysinibacillus</taxon>
    </lineage>
</organism>
<accession>A0A1E4R8J7</accession>
<dbReference type="RefSeq" id="WP_069481767.1">
    <property type="nucleotide sequence ID" value="NZ_JACUVP010000001.1"/>
</dbReference>
<comment type="similarity">
    <text evidence="1">Belongs to the UPF0167 family.</text>
</comment>
<evidence type="ECO:0000313" key="3">
    <source>
        <dbReference type="Proteomes" id="UP000094784"/>
    </source>
</evidence>
<evidence type="ECO:0008006" key="4">
    <source>
        <dbReference type="Google" id="ProtNLM"/>
    </source>
</evidence>
<dbReference type="AlphaFoldDB" id="A0A1E4R8J7"/>